<evidence type="ECO:0000256" key="3">
    <source>
        <dbReference type="ARBA" id="ARBA00023125"/>
    </source>
</evidence>
<organism evidence="6 8">
    <name type="scientific">Anaerotruncus colihominis</name>
    <dbReference type="NCBI Taxonomy" id="169435"/>
    <lineage>
        <taxon>Bacteria</taxon>
        <taxon>Bacillati</taxon>
        <taxon>Bacillota</taxon>
        <taxon>Clostridia</taxon>
        <taxon>Eubacteriales</taxon>
        <taxon>Oscillospiraceae</taxon>
        <taxon>Anaerotruncus</taxon>
    </lineage>
</organism>
<reference evidence="7 9" key="2">
    <citation type="submission" date="2019-06" db="EMBL/GenBank/DDBJ databases">
        <title>Draft genome sequences of 15 bacterial species constituting the stable defined intestinal microbiota of the GM15 gnotobiotic mouse model.</title>
        <authorList>
            <person name="Elie C."/>
            <person name="Mathieu A."/>
            <person name="Saliou A."/>
            <person name="Darnaud M."/>
            <person name="Leulier F."/>
            <person name="Tamellini A."/>
        </authorList>
    </citation>
    <scope>NUCLEOTIDE SEQUENCE [LARGE SCALE GENOMIC DNA]</scope>
    <source>
        <strain evidence="7 9">JM4-15</strain>
    </source>
</reference>
<dbReference type="InterPro" id="IPR051054">
    <property type="entry name" value="SorC_transcr_regulators"/>
</dbReference>
<protein>
    <submittedName>
        <fullName evidence="6">Sugar-binding transcriptional regulator</fullName>
    </submittedName>
</protein>
<keyword evidence="4" id="KW-0804">Transcription</keyword>
<evidence type="ECO:0000313" key="6">
    <source>
        <dbReference type="EMBL" id="NBI80161.1"/>
    </source>
</evidence>
<dbReference type="SUPFAM" id="SSF100950">
    <property type="entry name" value="NagB/RpiA/CoA transferase-like"/>
    <property type="match status" value="1"/>
</dbReference>
<dbReference type="InterPro" id="IPR007324">
    <property type="entry name" value="Sugar-bd_dom_put"/>
</dbReference>
<dbReference type="InterPro" id="IPR036388">
    <property type="entry name" value="WH-like_DNA-bd_sf"/>
</dbReference>
<dbReference type="Pfam" id="PF04198">
    <property type="entry name" value="Sugar-bind"/>
    <property type="match status" value="1"/>
</dbReference>
<dbReference type="OrthoDB" id="58802at2"/>
<feature type="domain" description="Sugar-binding" evidence="5">
    <location>
        <begin position="65"/>
        <end position="306"/>
    </location>
</feature>
<keyword evidence="2" id="KW-0805">Transcription regulation</keyword>
<dbReference type="Proteomes" id="UP000462501">
    <property type="component" value="Unassembled WGS sequence"/>
</dbReference>
<name>A0A845RMZ6_9FIRM</name>
<evidence type="ECO:0000256" key="1">
    <source>
        <dbReference type="ARBA" id="ARBA00010466"/>
    </source>
</evidence>
<dbReference type="EMBL" id="QXWZ01000035">
    <property type="protein sequence ID" value="NBI80161.1"/>
    <property type="molecule type" value="Genomic_DNA"/>
</dbReference>
<reference evidence="6 8" key="1">
    <citation type="submission" date="2018-08" db="EMBL/GenBank/DDBJ databases">
        <title>Murine metabolic-syndrome-specific gut microbial biobank.</title>
        <authorList>
            <person name="Liu C."/>
        </authorList>
    </citation>
    <scope>NUCLEOTIDE SEQUENCE [LARGE SCALE GENOMIC DNA]</scope>
    <source>
        <strain evidence="6 8">X69</strain>
    </source>
</reference>
<comment type="caution">
    <text evidence="6">The sequence shown here is derived from an EMBL/GenBank/DDBJ whole genome shotgun (WGS) entry which is preliminary data.</text>
</comment>
<evidence type="ECO:0000259" key="5">
    <source>
        <dbReference type="Pfam" id="PF04198"/>
    </source>
</evidence>
<evidence type="ECO:0000313" key="8">
    <source>
        <dbReference type="Proteomes" id="UP000446348"/>
    </source>
</evidence>
<dbReference type="GO" id="GO:0030246">
    <property type="term" value="F:carbohydrate binding"/>
    <property type="evidence" value="ECO:0007669"/>
    <property type="project" value="InterPro"/>
</dbReference>
<evidence type="ECO:0000313" key="7">
    <source>
        <dbReference type="EMBL" id="NDO39549.1"/>
    </source>
</evidence>
<dbReference type="PANTHER" id="PTHR34294:SF1">
    <property type="entry name" value="TRANSCRIPTIONAL REGULATOR LSRR"/>
    <property type="match status" value="1"/>
</dbReference>
<keyword evidence="3" id="KW-0238">DNA-binding</keyword>
<evidence type="ECO:0000313" key="9">
    <source>
        <dbReference type="Proteomes" id="UP000462501"/>
    </source>
</evidence>
<dbReference type="Gene3D" id="3.40.50.1360">
    <property type="match status" value="1"/>
</dbReference>
<dbReference type="Proteomes" id="UP000446348">
    <property type="component" value="Unassembled WGS sequence"/>
</dbReference>
<dbReference type="AlphaFoldDB" id="A0A845RMZ6"/>
<dbReference type="EMBL" id="VIQT01000011">
    <property type="protein sequence ID" value="NDO39549.1"/>
    <property type="molecule type" value="Genomic_DNA"/>
</dbReference>
<dbReference type="InterPro" id="IPR037171">
    <property type="entry name" value="NagB/RpiA_transferase-like"/>
</dbReference>
<dbReference type="PANTHER" id="PTHR34294">
    <property type="entry name" value="TRANSCRIPTIONAL REGULATOR-RELATED"/>
    <property type="match status" value="1"/>
</dbReference>
<evidence type="ECO:0000256" key="2">
    <source>
        <dbReference type="ARBA" id="ARBA00023015"/>
    </source>
</evidence>
<evidence type="ECO:0000256" key="4">
    <source>
        <dbReference type="ARBA" id="ARBA00023163"/>
    </source>
</evidence>
<dbReference type="Gene3D" id="1.10.10.10">
    <property type="entry name" value="Winged helix-like DNA-binding domain superfamily/Winged helix DNA-binding domain"/>
    <property type="match status" value="1"/>
</dbReference>
<dbReference type="RefSeq" id="WP_160210860.1">
    <property type="nucleotide sequence ID" value="NZ_CAMUSJ010000076.1"/>
</dbReference>
<dbReference type="GO" id="GO:0003677">
    <property type="term" value="F:DNA binding"/>
    <property type="evidence" value="ECO:0007669"/>
    <property type="project" value="UniProtKB-KW"/>
</dbReference>
<gene>
    <name evidence="6" type="ORF">D3Z39_15095</name>
    <name evidence="7" type="ORF">FMM72_09815</name>
</gene>
<sequence>MNGDFSYEETLMIKAAWYYYMENYTQQNISELLKISRVRVIRLLEKARQDGVISFHIRQDSDRRMQVEKELIARFGLQDVWVVPVNGQVGDLNESLAQAAAIYISDRLDRNYFVNMGYGDTLSRVLNHLARRAETPVNVVALTGGVNHYLPNAQSSIFNARLHLIPSPLFLSNPEMVEEIRKEVSVQRIQQMSREAAMTVVGIGSMSEDATIIKNSILTQTDFLLLTMKGAVGDLLSRFIDKDGNPVESGLDNRLLSTSLEELKKMNNVIGVAGGRHKAEAIRAALRGNYLDILITDEETAAMLLNASEASRSI</sequence>
<comment type="similarity">
    <text evidence="1">Belongs to the SorC transcriptional regulatory family.</text>
</comment>
<proteinExistence type="inferred from homology"/>
<accession>A0A845RMZ6</accession>